<comment type="similarity">
    <text evidence="4">Belongs to the iron/ascorbate-dependent oxidoreductase family.</text>
</comment>
<dbReference type="Gene3D" id="2.60.120.330">
    <property type="entry name" value="B-lactam Antibiotic, Isopenicillin N Synthase, Chain"/>
    <property type="match status" value="1"/>
</dbReference>
<evidence type="ECO:0000256" key="4">
    <source>
        <dbReference type="RuleBase" id="RU003682"/>
    </source>
</evidence>
<keyword evidence="3 4" id="KW-0408">Iron</keyword>
<dbReference type="SUPFAM" id="SSF51197">
    <property type="entry name" value="Clavaminate synthase-like"/>
    <property type="match status" value="1"/>
</dbReference>
<dbReference type="InterPro" id="IPR027443">
    <property type="entry name" value="IPNS-like_sf"/>
</dbReference>
<dbReference type="InterPro" id="IPR005123">
    <property type="entry name" value="Oxoglu/Fe-dep_dioxygenase_dom"/>
</dbReference>
<keyword evidence="7" id="KW-1185">Reference proteome</keyword>
<evidence type="ECO:0000256" key="3">
    <source>
        <dbReference type="ARBA" id="ARBA00023004"/>
    </source>
</evidence>
<dbReference type="InterPro" id="IPR044861">
    <property type="entry name" value="IPNS-like_FE2OG_OXY"/>
</dbReference>
<proteinExistence type="inferred from homology"/>
<evidence type="ECO:0000259" key="5">
    <source>
        <dbReference type="PROSITE" id="PS51471"/>
    </source>
</evidence>
<keyword evidence="2 4" id="KW-0560">Oxidoreductase</keyword>
<gene>
    <name evidence="6" type="ORF">HAX54_019316</name>
</gene>
<keyword evidence="1 4" id="KW-0479">Metal-binding</keyword>
<evidence type="ECO:0000313" key="6">
    <source>
        <dbReference type="EMBL" id="MCD9560599.1"/>
    </source>
</evidence>
<evidence type="ECO:0000256" key="1">
    <source>
        <dbReference type="ARBA" id="ARBA00022723"/>
    </source>
</evidence>
<dbReference type="InterPro" id="IPR050295">
    <property type="entry name" value="Plant_2OG-oxidoreductases"/>
</dbReference>
<comment type="caution">
    <text evidence="6">The sequence shown here is derived from an EMBL/GenBank/DDBJ whole genome shotgun (WGS) entry which is preliminary data.</text>
</comment>
<dbReference type="PROSITE" id="PS51471">
    <property type="entry name" value="FE2OG_OXY"/>
    <property type="match status" value="1"/>
</dbReference>
<protein>
    <recommendedName>
        <fullName evidence="5">Fe2OG dioxygenase domain-containing protein</fullName>
    </recommendedName>
</protein>
<name>A0ABS8URB5_DATST</name>
<evidence type="ECO:0000313" key="7">
    <source>
        <dbReference type="Proteomes" id="UP000823775"/>
    </source>
</evidence>
<accession>A0ABS8URB5</accession>
<dbReference type="PANTHER" id="PTHR47991">
    <property type="entry name" value="OXOGLUTARATE/IRON-DEPENDENT DIOXYGENASE"/>
    <property type="match status" value="1"/>
</dbReference>
<feature type="domain" description="Fe2OG dioxygenase" evidence="5">
    <location>
        <begin position="109"/>
        <end position="208"/>
    </location>
</feature>
<dbReference type="Pfam" id="PF03171">
    <property type="entry name" value="2OG-FeII_Oxy"/>
    <property type="match status" value="1"/>
</dbReference>
<dbReference type="Proteomes" id="UP000823775">
    <property type="component" value="Unassembled WGS sequence"/>
</dbReference>
<sequence>MDSVPIVKKIPVFDLGQAQGKERAVVAHQILKAFKEYGFFQRKRIIQMRQKHSIPIVPSIMIQRSTDTGRKCWNTTAILTGKIKKLGQVTLQNIAEGLGLEAEFFGKEHGQRMFINHYPICPDPSSTLGTGGHCDPNLITIFQQQVYDLQILKNEERIGVEPLPHAFVVNFGLPITVISNGKLTSVAHRAVTNTTQARTAIGTYFCLANVVEPAKPFLGPESPSLFKPFKWEIEFLPHYASKKSVYHEALEAFKINA</sequence>
<reference evidence="6 7" key="1">
    <citation type="journal article" date="2021" name="BMC Genomics">
        <title>Datura genome reveals duplications of psychoactive alkaloid biosynthetic genes and high mutation rate following tissue culture.</title>
        <authorList>
            <person name="Rajewski A."/>
            <person name="Carter-House D."/>
            <person name="Stajich J."/>
            <person name="Litt A."/>
        </authorList>
    </citation>
    <scope>NUCLEOTIDE SEQUENCE [LARGE SCALE GENOMIC DNA]</scope>
    <source>
        <strain evidence="6">AR-01</strain>
    </source>
</reference>
<dbReference type="EMBL" id="JACEIK010002344">
    <property type="protein sequence ID" value="MCD9560599.1"/>
    <property type="molecule type" value="Genomic_DNA"/>
</dbReference>
<evidence type="ECO:0000256" key="2">
    <source>
        <dbReference type="ARBA" id="ARBA00023002"/>
    </source>
</evidence>
<organism evidence="6 7">
    <name type="scientific">Datura stramonium</name>
    <name type="common">Jimsonweed</name>
    <name type="synonym">Common thornapple</name>
    <dbReference type="NCBI Taxonomy" id="4076"/>
    <lineage>
        <taxon>Eukaryota</taxon>
        <taxon>Viridiplantae</taxon>
        <taxon>Streptophyta</taxon>
        <taxon>Embryophyta</taxon>
        <taxon>Tracheophyta</taxon>
        <taxon>Spermatophyta</taxon>
        <taxon>Magnoliopsida</taxon>
        <taxon>eudicotyledons</taxon>
        <taxon>Gunneridae</taxon>
        <taxon>Pentapetalae</taxon>
        <taxon>asterids</taxon>
        <taxon>lamiids</taxon>
        <taxon>Solanales</taxon>
        <taxon>Solanaceae</taxon>
        <taxon>Solanoideae</taxon>
        <taxon>Datureae</taxon>
        <taxon>Datura</taxon>
    </lineage>
</organism>